<keyword evidence="7" id="KW-0539">Nucleus</keyword>
<evidence type="ECO:0000256" key="3">
    <source>
        <dbReference type="ARBA" id="ARBA00022679"/>
    </source>
</evidence>
<evidence type="ECO:0008006" key="16">
    <source>
        <dbReference type="Google" id="ProtNLM"/>
    </source>
</evidence>
<keyword evidence="6" id="KW-0862">Zinc</keyword>
<gene>
    <name evidence="14" type="ORF">UPYG_G00252160</name>
</gene>
<evidence type="ECO:0000256" key="9">
    <source>
        <dbReference type="ARBA" id="ARBA00023315"/>
    </source>
</evidence>
<comment type="similarity">
    <text evidence="2">Belongs to the acetyltransferase family. ECO subfamily.</text>
</comment>
<keyword evidence="5" id="KW-0863">Zinc-finger</keyword>
<keyword evidence="4" id="KW-0479">Metal-binding</keyword>
<accession>A0ABD0WUS1</accession>
<evidence type="ECO:0000256" key="8">
    <source>
        <dbReference type="ARBA" id="ARBA00023306"/>
    </source>
</evidence>
<organism evidence="14 15">
    <name type="scientific">Umbra pygmaea</name>
    <name type="common">Eastern mudminnow</name>
    <dbReference type="NCBI Taxonomy" id="75934"/>
    <lineage>
        <taxon>Eukaryota</taxon>
        <taxon>Metazoa</taxon>
        <taxon>Chordata</taxon>
        <taxon>Craniata</taxon>
        <taxon>Vertebrata</taxon>
        <taxon>Euteleostomi</taxon>
        <taxon>Actinopterygii</taxon>
        <taxon>Neopterygii</taxon>
        <taxon>Teleostei</taxon>
        <taxon>Protacanthopterygii</taxon>
        <taxon>Esociformes</taxon>
        <taxon>Umbridae</taxon>
        <taxon>Umbra</taxon>
    </lineage>
</organism>
<comment type="subcellular location">
    <subcellularLocation>
        <location evidence="1">Nucleus</location>
    </subcellularLocation>
</comment>
<feature type="region of interest" description="Disordered" evidence="11">
    <location>
        <begin position="1"/>
        <end position="68"/>
    </location>
</feature>
<dbReference type="PANTHER" id="PTHR45884">
    <property type="entry name" value="N-ACETYLTRANSFERASE ECO"/>
    <property type="match status" value="1"/>
</dbReference>
<dbReference type="GO" id="GO:0016746">
    <property type="term" value="F:acyltransferase activity"/>
    <property type="evidence" value="ECO:0007669"/>
    <property type="project" value="UniProtKB-KW"/>
</dbReference>
<dbReference type="Pfam" id="PF13880">
    <property type="entry name" value="Acetyltransf_13"/>
    <property type="match status" value="1"/>
</dbReference>
<comment type="caution">
    <text evidence="14">The sequence shown here is derived from an EMBL/GenBank/DDBJ whole genome shotgun (WGS) entry which is preliminary data.</text>
</comment>
<dbReference type="PANTHER" id="PTHR45884:SF3">
    <property type="entry name" value="N-ACETYLTRANSFERASE ESCO2"/>
    <property type="match status" value="1"/>
</dbReference>
<keyword evidence="9" id="KW-0012">Acyltransferase</keyword>
<dbReference type="GO" id="GO:0008270">
    <property type="term" value="F:zinc ion binding"/>
    <property type="evidence" value="ECO:0007669"/>
    <property type="project" value="UniProtKB-KW"/>
</dbReference>
<keyword evidence="8" id="KW-0131">Cell cycle</keyword>
<dbReference type="Proteomes" id="UP001557470">
    <property type="component" value="Unassembled WGS sequence"/>
</dbReference>
<feature type="region of interest" description="Disordered" evidence="11">
    <location>
        <begin position="368"/>
        <end position="393"/>
    </location>
</feature>
<dbReference type="GO" id="GO:0005634">
    <property type="term" value="C:nucleus"/>
    <property type="evidence" value="ECO:0007669"/>
    <property type="project" value="UniProtKB-SubCell"/>
</dbReference>
<dbReference type="InterPro" id="IPR028009">
    <property type="entry name" value="ESCO_Acetyltransf_dom"/>
</dbReference>
<evidence type="ECO:0000256" key="2">
    <source>
        <dbReference type="ARBA" id="ARBA00005816"/>
    </source>
</evidence>
<sequence length="626" mass="69872">MMPTSTRKRKHSSVDSDSHSAKRPVTAAVSPLRRSARMPQSPLKKMSARSQEKENCPSPMKMRTSPFSPAVLTGSFYAKRKPLYLTPLERKMLNETKSPERLTIVDPYGMPTSAEKKRVMMMKSTKAKKLVRVHKIKTGIKGKDNSKSHLTKHNAPVSTKQIEPKKGITFTFSGLKSKPKPKLFVGAAFFSTGKTPASMYKKSAPKSKKPAMSFDKAKVLAPTFDAKKKQTQRGPTEQTFSAVEKKPQEQPKSSPTIHAVPLESAEALSPRVTLKKYKMIKELRIVLNRSPACLTSPERNTQEDFITDTGSVPMFDLGDLSPINMRGQVKESEANPVESSDVYPIFGSALKRPQKAALTSPVICSTPSAPGHPSAVMERGARKKRETNKQTESDDQLIIDAGQKQFGAITCVSCGMIYSADSLEDNVQHTQFHQRFLDSVKFVGWKKERVVAEFWDGKIILVLPDDPKYAVRKAEDVRQLADNELGFQQGSLSCPSQAKTYLFVNSDRMVVGCLIAEHIRQGFRVLDQQEPSKDMTKENFMEHHRAWCCSTVPQEAICGISRIWVFSLARRKGIATRLLDTVRNSFIFGSCLTKEEIAFSDPTPDGKLFATKYCETPAFMVYNFIG</sequence>
<protein>
    <recommendedName>
        <fullName evidence="16">N-acetyltransferase ESCO2</fullName>
    </recommendedName>
</protein>
<evidence type="ECO:0000256" key="7">
    <source>
        <dbReference type="ARBA" id="ARBA00023242"/>
    </source>
</evidence>
<evidence type="ECO:0000256" key="10">
    <source>
        <dbReference type="ARBA" id="ARBA00047902"/>
    </source>
</evidence>
<keyword evidence="15" id="KW-1185">Reference proteome</keyword>
<proteinExistence type="inferred from homology"/>
<evidence type="ECO:0000259" key="12">
    <source>
        <dbReference type="Pfam" id="PF13878"/>
    </source>
</evidence>
<feature type="domain" description="N-acetyltransferase ESCO acetyl-transferase" evidence="13">
    <location>
        <begin position="555"/>
        <end position="622"/>
    </location>
</feature>
<evidence type="ECO:0000256" key="1">
    <source>
        <dbReference type="ARBA" id="ARBA00004123"/>
    </source>
</evidence>
<keyword evidence="3" id="KW-0808">Transferase</keyword>
<feature type="domain" description="N-acetyltransferase ESCO zinc-finger" evidence="12">
    <location>
        <begin position="396"/>
        <end position="435"/>
    </location>
</feature>
<evidence type="ECO:0000256" key="6">
    <source>
        <dbReference type="ARBA" id="ARBA00022833"/>
    </source>
</evidence>
<evidence type="ECO:0000259" key="13">
    <source>
        <dbReference type="Pfam" id="PF13880"/>
    </source>
</evidence>
<name>A0ABD0WUS1_UMBPY</name>
<feature type="compositionally biased region" description="Basic residues" evidence="11">
    <location>
        <begin position="1"/>
        <end position="11"/>
    </location>
</feature>
<comment type="catalytic activity">
    <reaction evidence="10">
        <text>L-lysyl-[protein] + acetyl-CoA = N(6)-acetyl-L-lysyl-[protein] + CoA + H(+)</text>
        <dbReference type="Rhea" id="RHEA:45948"/>
        <dbReference type="Rhea" id="RHEA-COMP:9752"/>
        <dbReference type="Rhea" id="RHEA-COMP:10731"/>
        <dbReference type="ChEBI" id="CHEBI:15378"/>
        <dbReference type="ChEBI" id="CHEBI:29969"/>
        <dbReference type="ChEBI" id="CHEBI:57287"/>
        <dbReference type="ChEBI" id="CHEBI:57288"/>
        <dbReference type="ChEBI" id="CHEBI:61930"/>
    </reaction>
</comment>
<evidence type="ECO:0000313" key="15">
    <source>
        <dbReference type="Proteomes" id="UP001557470"/>
    </source>
</evidence>
<evidence type="ECO:0000313" key="14">
    <source>
        <dbReference type="EMBL" id="KAL0967432.1"/>
    </source>
</evidence>
<dbReference type="AlphaFoldDB" id="A0ABD0WUS1"/>
<dbReference type="InterPro" id="IPR028005">
    <property type="entry name" value="AcTrfase_ESCO_Znf_dom"/>
</dbReference>
<evidence type="ECO:0000256" key="11">
    <source>
        <dbReference type="SAM" id="MobiDB-lite"/>
    </source>
</evidence>
<feature type="region of interest" description="Disordered" evidence="11">
    <location>
        <begin position="226"/>
        <end position="258"/>
    </location>
</feature>
<evidence type="ECO:0000256" key="5">
    <source>
        <dbReference type="ARBA" id="ARBA00022771"/>
    </source>
</evidence>
<evidence type="ECO:0000256" key="4">
    <source>
        <dbReference type="ARBA" id="ARBA00022723"/>
    </source>
</evidence>
<dbReference type="EMBL" id="JAGEUA010000008">
    <property type="protein sequence ID" value="KAL0967432.1"/>
    <property type="molecule type" value="Genomic_DNA"/>
</dbReference>
<dbReference type="Pfam" id="PF13878">
    <property type="entry name" value="zf-C2H2_3"/>
    <property type="match status" value="1"/>
</dbReference>
<reference evidence="14 15" key="1">
    <citation type="submission" date="2024-06" db="EMBL/GenBank/DDBJ databases">
        <authorList>
            <person name="Pan Q."/>
            <person name="Wen M."/>
            <person name="Jouanno E."/>
            <person name="Zahm M."/>
            <person name="Klopp C."/>
            <person name="Cabau C."/>
            <person name="Louis A."/>
            <person name="Berthelot C."/>
            <person name="Parey E."/>
            <person name="Roest Crollius H."/>
            <person name="Montfort J."/>
            <person name="Robinson-Rechavi M."/>
            <person name="Bouchez O."/>
            <person name="Lampietro C."/>
            <person name="Lopez Roques C."/>
            <person name="Donnadieu C."/>
            <person name="Postlethwait J."/>
            <person name="Bobe J."/>
            <person name="Verreycken H."/>
            <person name="Guiguen Y."/>
        </authorList>
    </citation>
    <scope>NUCLEOTIDE SEQUENCE [LARGE SCALE GENOMIC DNA]</scope>
    <source>
        <strain evidence="14">Up_M1</strain>
        <tissue evidence="14">Testis</tissue>
    </source>
</reference>
<feature type="compositionally biased region" description="Polar residues" evidence="11">
    <location>
        <begin position="232"/>
        <end position="241"/>
    </location>
</feature>